<gene>
    <name evidence="1" type="ORF">K402DRAFT_319657</name>
</gene>
<dbReference type="EMBL" id="ML977231">
    <property type="protein sequence ID" value="KAF1980664.1"/>
    <property type="molecule type" value="Genomic_DNA"/>
</dbReference>
<evidence type="ECO:0008006" key="3">
    <source>
        <dbReference type="Google" id="ProtNLM"/>
    </source>
</evidence>
<dbReference type="Pfam" id="PF12013">
    <property type="entry name" value="OrsD"/>
    <property type="match status" value="1"/>
</dbReference>
<protein>
    <recommendedName>
        <fullName evidence="3">C2H2-type domain-containing protein</fullName>
    </recommendedName>
</protein>
<organism evidence="1 2">
    <name type="scientific">Aulographum hederae CBS 113979</name>
    <dbReference type="NCBI Taxonomy" id="1176131"/>
    <lineage>
        <taxon>Eukaryota</taxon>
        <taxon>Fungi</taxon>
        <taxon>Dikarya</taxon>
        <taxon>Ascomycota</taxon>
        <taxon>Pezizomycotina</taxon>
        <taxon>Dothideomycetes</taxon>
        <taxon>Pleosporomycetidae</taxon>
        <taxon>Aulographales</taxon>
        <taxon>Aulographaceae</taxon>
    </lineage>
</organism>
<reference evidence="1" key="1">
    <citation type="journal article" date="2020" name="Stud. Mycol.">
        <title>101 Dothideomycetes genomes: a test case for predicting lifestyles and emergence of pathogens.</title>
        <authorList>
            <person name="Haridas S."/>
            <person name="Albert R."/>
            <person name="Binder M."/>
            <person name="Bloem J."/>
            <person name="Labutti K."/>
            <person name="Salamov A."/>
            <person name="Andreopoulos B."/>
            <person name="Baker S."/>
            <person name="Barry K."/>
            <person name="Bills G."/>
            <person name="Bluhm B."/>
            <person name="Cannon C."/>
            <person name="Castanera R."/>
            <person name="Culley D."/>
            <person name="Daum C."/>
            <person name="Ezra D."/>
            <person name="Gonzalez J."/>
            <person name="Henrissat B."/>
            <person name="Kuo A."/>
            <person name="Liang C."/>
            <person name="Lipzen A."/>
            <person name="Lutzoni F."/>
            <person name="Magnuson J."/>
            <person name="Mondo S."/>
            <person name="Nolan M."/>
            <person name="Ohm R."/>
            <person name="Pangilinan J."/>
            <person name="Park H.-J."/>
            <person name="Ramirez L."/>
            <person name="Alfaro M."/>
            <person name="Sun H."/>
            <person name="Tritt A."/>
            <person name="Yoshinaga Y."/>
            <person name="Zwiers L.-H."/>
            <person name="Turgeon B."/>
            <person name="Goodwin S."/>
            <person name="Spatafora J."/>
            <person name="Crous P."/>
            <person name="Grigoriev I."/>
        </authorList>
    </citation>
    <scope>NUCLEOTIDE SEQUENCE</scope>
    <source>
        <strain evidence="1">CBS 113979</strain>
    </source>
</reference>
<accession>A0A6G1GIM3</accession>
<evidence type="ECO:0000313" key="1">
    <source>
        <dbReference type="EMBL" id="KAF1980664.1"/>
    </source>
</evidence>
<dbReference type="Proteomes" id="UP000800041">
    <property type="component" value="Unassembled WGS sequence"/>
</dbReference>
<name>A0A6G1GIM3_9PEZI</name>
<proteinExistence type="predicted"/>
<sequence length="125" mass="14834">MDDFRRVFEIDFHHRVLICLPCQYAVIPSHVKTHLQTQHKRLSIQQRNDFVSKVEGTTELAKSHADIVYPLPTEPPIPSIPVYFDGLRCDSVDANGERCQYICRTIYRMQEHCKREHQWVNRQTR</sequence>
<dbReference type="InterPro" id="IPR022698">
    <property type="entry name" value="OrsD"/>
</dbReference>
<evidence type="ECO:0000313" key="2">
    <source>
        <dbReference type="Proteomes" id="UP000800041"/>
    </source>
</evidence>
<dbReference type="AlphaFoldDB" id="A0A6G1GIM3"/>
<feature type="non-terminal residue" evidence="1">
    <location>
        <position position="125"/>
    </location>
</feature>
<keyword evidence="2" id="KW-1185">Reference proteome</keyword>
<dbReference type="OrthoDB" id="3813216at2759"/>